<protein>
    <submittedName>
        <fullName evidence="3">Uncharacterized protein</fullName>
    </submittedName>
</protein>
<reference evidence="3" key="1">
    <citation type="submission" date="2022-11" db="UniProtKB">
        <authorList>
            <consortium name="WormBaseParasite"/>
        </authorList>
    </citation>
    <scope>IDENTIFICATION</scope>
</reference>
<evidence type="ECO:0000313" key="3">
    <source>
        <dbReference type="WBParaSite" id="PSAMB.scaffold1679size28766.g14395.t1"/>
    </source>
</evidence>
<dbReference type="AlphaFoldDB" id="A0A914V904"/>
<keyword evidence="1" id="KW-0732">Signal</keyword>
<organism evidence="2 3">
    <name type="scientific">Plectus sambesii</name>
    <dbReference type="NCBI Taxonomy" id="2011161"/>
    <lineage>
        <taxon>Eukaryota</taxon>
        <taxon>Metazoa</taxon>
        <taxon>Ecdysozoa</taxon>
        <taxon>Nematoda</taxon>
        <taxon>Chromadorea</taxon>
        <taxon>Plectida</taxon>
        <taxon>Plectina</taxon>
        <taxon>Plectoidea</taxon>
        <taxon>Plectidae</taxon>
        <taxon>Plectus</taxon>
    </lineage>
</organism>
<name>A0A914V904_9BILA</name>
<proteinExistence type="predicted"/>
<evidence type="ECO:0000256" key="1">
    <source>
        <dbReference type="SAM" id="SignalP"/>
    </source>
</evidence>
<keyword evidence="2" id="KW-1185">Reference proteome</keyword>
<feature type="signal peptide" evidence="1">
    <location>
        <begin position="1"/>
        <end position="16"/>
    </location>
</feature>
<accession>A0A914V904</accession>
<dbReference type="WBParaSite" id="PSAMB.scaffold1679size28766.g14395.t1">
    <property type="protein sequence ID" value="PSAMB.scaffold1679size28766.g14395.t1"/>
    <property type="gene ID" value="PSAMB.scaffold1679size28766.g14395"/>
</dbReference>
<evidence type="ECO:0000313" key="2">
    <source>
        <dbReference type="Proteomes" id="UP000887566"/>
    </source>
</evidence>
<dbReference type="Proteomes" id="UP000887566">
    <property type="component" value="Unplaced"/>
</dbReference>
<sequence>MMKLLIFCSLIVATASLQCYQGWDDEGAERRECSDGDAVCCFKYQKGGTYERRAQFACVYNKNLCTEAGVLGKMCYNTGHSTYVCYCKDADDEHCAPVAGQIEPSNITASASETA</sequence>
<feature type="chain" id="PRO_5037023780" evidence="1">
    <location>
        <begin position="17"/>
        <end position="115"/>
    </location>
</feature>